<dbReference type="InterPro" id="IPR005153">
    <property type="entry name" value="MbtH-like_dom"/>
</dbReference>
<sequence length="67" mass="7899">MRQRPLMAAWDDAGAQFQVLRNVHREYSLWPDFADIPKGWESVFGPASKRDCRAYLAREHPERELEP</sequence>
<evidence type="ECO:0000259" key="1">
    <source>
        <dbReference type="SMART" id="SM00923"/>
    </source>
</evidence>
<name>A0A7J5B115_9MICO</name>
<dbReference type="OrthoDB" id="7584480at2"/>
<evidence type="ECO:0000313" key="3">
    <source>
        <dbReference type="Proteomes" id="UP000490386"/>
    </source>
</evidence>
<organism evidence="2 3">
    <name type="scientific">Pseudoclavibacter terrae</name>
    <dbReference type="NCBI Taxonomy" id="1530195"/>
    <lineage>
        <taxon>Bacteria</taxon>
        <taxon>Bacillati</taxon>
        <taxon>Actinomycetota</taxon>
        <taxon>Actinomycetes</taxon>
        <taxon>Micrococcales</taxon>
        <taxon>Microbacteriaceae</taxon>
        <taxon>Pseudoclavibacter</taxon>
    </lineage>
</organism>
<dbReference type="EMBL" id="WBJX01000003">
    <property type="protein sequence ID" value="KAB1637614.1"/>
    <property type="molecule type" value="Genomic_DNA"/>
</dbReference>
<dbReference type="PANTHER" id="PTHR38444">
    <property type="entry name" value="ENTEROBACTIN BIOSYNTHESIS PROTEIN YBDZ"/>
    <property type="match status" value="1"/>
</dbReference>
<dbReference type="Pfam" id="PF03621">
    <property type="entry name" value="MbtH"/>
    <property type="match status" value="1"/>
</dbReference>
<dbReference type="GO" id="GO:0019290">
    <property type="term" value="P:siderophore biosynthetic process"/>
    <property type="evidence" value="ECO:0007669"/>
    <property type="project" value="TreeGrafter"/>
</dbReference>
<dbReference type="SUPFAM" id="SSF160582">
    <property type="entry name" value="MbtH-like"/>
    <property type="match status" value="1"/>
</dbReference>
<evidence type="ECO:0000313" key="2">
    <source>
        <dbReference type="EMBL" id="KAB1637614.1"/>
    </source>
</evidence>
<dbReference type="Proteomes" id="UP000490386">
    <property type="component" value="Unassembled WGS sequence"/>
</dbReference>
<keyword evidence="3" id="KW-1185">Reference proteome</keyword>
<dbReference type="AlphaFoldDB" id="A0A7J5B115"/>
<dbReference type="GO" id="GO:0005829">
    <property type="term" value="C:cytosol"/>
    <property type="evidence" value="ECO:0007669"/>
    <property type="project" value="TreeGrafter"/>
</dbReference>
<gene>
    <name evidence="2" type="ORF">F8O03_10360</name>
</gene>
<reference evidence="2 3" key="1">
    <citation type="submission" date="2019-09" db="EMBL/GenBank/DDBJ databases">
        <title>Phylogeny of genus Pseudoclavibacter and closely related genus.</title>
        <authorList>
            <person name="Li Y."/>
        </authorList>
    </citation>
    <scope>NUCLEOTIDE SEQUENCE [LARGE SCALE GENOMIC DNA]</scope>
    <source>
        <strain evidence="2 3">THG-MD12</strain>
    </source>
</reference>
<feature type="domain" description="MbtH-like" evidence="1">
    <location>
        <begin position="8"/>
        <end position="58"/>
    </location>
</feature>
<proteinExistence type="predicted"/>
<dbReference type="Gene3D" id="3.90.820.10">
    <property type="entry name" value="Structural Genomics, Unknown Function 30-nov-00 1gh9 Mol_id"/>
    <property type="match status" value="1"/>
</dbReference>
<protein>
    <submittedName>
        <fullName evidence="2">MbtH family protein</fullName>
    </submittedName>
</protein>
<comment type="caution">
    <text evidence="2">The sequence shown here is derived from an EMBL/GenBank/DDBJ whole genome shotgun (WGS) entry which is preliminary data.</text>
</comment>
<accession>A0A7J5B115</accession>
<dbReference type="InterPro" id="IPR037407">
    <property type="entry name" value="MLP_fam"/>
</dbReference>
<dbReference type="PANTHER" id="PTHR38444:SF1">
    <property type="entry name" value="ENTEROBACTIN BIOSYNTHESIS PROTEIN YBDZ"/>
    <property type="match status" value="1"/>
</dbReference>
<dbReference type="InterPro" id="IPR038020">
    <property type="entry name" value="MbtH-like_sf"/>
</dbReference>
<dbReference type="SMART" id="SM00923">
    <property type="entry name" value="MbtH"/>
    <property type="match status" value="1"/>
</dbReference>